<reference evidence="1 2" key="1">
    <citation type="submission" date="2018-05" db="EMBL/GenBank/DDBJ databases">
        <title>Rhodohalobacter halophilus gen. nov., sp. nov., a moderately halophilic member of the family Balneolaceae.</title>
        <authorList>
            <person name="Liu Z.-W."/>
        </authorList>
    </citation>
    <scope>NUCLEOTIDE SEQUENCE [LARGE SCALE GENOMIC DNA]</scope>
    <source>
        <strain evidence="1 2">8A47</strain>
    </source>
</reference>
<proteinExistence type="predicted"/>
<dbReference type="OrthoDB" id="1523417at2"/>
<protein>
    <recommendedName>
        <fullName evidence="3">DUF4249 family protein</fullName>
    </recommendedName>
</protein>
<keyword evidence="2" id="KW-1185">Reference proteome</keyword>
<evidence type="ECO:0008006" key="3">
    <source>
        <dbReference type="Google" id="ProtNLM"/>
    </source>
</evidence>
<dbReference type="EMBL" id="QGGB01000007">
    <property type="protein sequence ID" value="PWN06380.1"/>
    <property type="molecule type" value="Genomic_DNA"/>
</dbReference>
<dbReference type="Proteomes" id="UP000245533">
    <property type="component" value="Unassembled WGS sequence"/>
</dbReference>
<comment type="caution">
    <text evidence="1">The sequence shown here is derived from an EMBL/GenBank/DDBJ whole genome shotgun (WGS) entry which is preliminary data.</text>
</comment>
<evidence type="ECO:0000313" key="2">
    <source>
        <dbReference type="Proteomes" id="UP000245533"/>
    </source>
</evidence>
<dbReference type="AlphaFoldDB" id="A0A316TPR5"/>
<sequence>MKINTFHLFTLLFALLMILGTGCDLYEQDEYRELVQIESYLVAGRQLPVVRITRTLPIDVEYTFESAALSGAIVSITLLDENGGTAEVFPYESGAATGIYIPQDDTHIVEARRSYRIDVTFSNRDEQLSAVTTVPDQISVINDVRESVVYQSDEQLEIVLAPTVQTQNQNVFVFDALALNPTPESLTPFYLAAVNDGDAEIEDFFSNSSGLINEGNFDIMADGTIFLNFPWIGAAFYGETTVVTNSVDRNVAELLRSQEVQLGGSTLSPGEIPNLRYNIDGGIGVFGSISSDSVVTNFLRP</sequence>
<evidence type="ECO:0000313" key="1">
    <source>
        <dbReference type="EMBL" id="PWN06380.1"/>
    </source>
</evidence>
<dbReference type="InterPro" id="IPR025345">
    <property type="entry name" value="DUF4249"/>
</dbReference>
<accession>A0A316TPR5</accession>
<dbReference type="PROSITE" id="PS51257">
    <property type="entry name" value="PROKAR_LIPOPROTEIN"/>
    <property type="match status" value="1"/>
</dbReference>
<gene>
    <name evidence="1" type="ORF">DDZ15_11205</name>
</gene>
<dbReference type="RefSeq" id="WP_109647173.1">
    <property type="nucleotide sequence ID" value="NZ_QGGB01000007.1"/>
</dbReference>
<organism evidence="1 2">
    <name type="scientific">Rhodohalobacter mucosus</name>
    <dbReference type="NCBI Taxonomy" id="2079485"/>
    <lineage>
        <taxon>Bacteria</taxon>
        <taxon>Pseudomonadati</taxon>
        <taxon>Balneolota</taxon>
        <taxon>Balneolia</taxon>
        <taxon>Balneolales</taxon>
        <taxon>Balneolaceae</taxon>
        <taxon>Rhodohalobacter</taxon>
    </lineage>
</organism>
<dbReference type="Pfam" id="PF14054">
    <property type="entry name" value="DUF4249"/>
    <property type="match status" value="1"/>
</dbReference>
<name>A0A316TPR5_9BACT</name>